<protein>
    <submittedName>
        <fullName evidence="2">DUF6924 domain-containing protein</fullName>
    </submittedName>
</protein>
<dbReference type="Proteomes" id="UP001597097">
    <property type="component" value="Unassembled WGS sequence"/>
</dbReference>
<dbReference type="EMBL" id="JBHUCM010000051">
    <property type="protein sequence ID" value="MFD1545866.1"/>
    <property type="molecule type" value="Genomic_DNA"/>
</dbReference>
<evidence type="ECO:0000259" key="1">
    <source>
        <dbReference type="Pfam" id="PF21962"/>
    </source>
</evidence>
<dbReference type="RefSeq" id="WP_219537941.1">
    <property type="nucleotide sequence ID" value="NZ_JAHKRM010000042.1"/>
</dbReference>
<keyword evidence="3" id="KW-1185">Reference proteome</keyword>
<gene>
    <name evidence="2" type="ORF">ACFSJ0_53120</name>
</gene>
<comment type="caution">
    <text evidence="2">The sequence shown here is derived from an EMBL/GenBank/DDBJ whole genome shotgun (WGS) entry which is preliminary data.</text>
</comment>
<accession>A0ABW4GUQ4</accession>
<sequence>MPDILSSSDELLVIRTDFSAPPAWAAIRATLGPVVDNEWILEDDEGEFIAPVQYLDDPAYEGATAEELLALLPEEYDLAFFVVVDEVAVRSPEMPLLLVDLREERGRQMRVVATELYSIEANLSIGNMDFAEFADAMDEDGVFRGF</sequence>
<organism evidence="2 3">
    <name type="scientific">Nonomuraea guangzhouensis</name>
    <dbReference type="NCBI Taxonomy" id="1291555"/>
    <lineage>
        <taxon>Bacteria</taxon>
        <taxon>Bacillati</taxon>
        <taxon>Actinomycetota</taxon>
        <taxon>Actinomycetes</taxon>
        <taxon>Streptosporangiales</taxon>
        <taxon>Streptosporangiaceae</taxon>
        <taxon>Nonomuraea</taxon>
    </lineage>
</organism>
<proteinExistence type="predicted"/>
<evidence type="ECO:0000313" key="2">
    <source>
        <dbReference type="EMBL" id="MFD1545866.1"/>
    </source>
</evidence>
<dbReference type="InterPro" id="IPR053832">
    <property type="entry name" value="DUF6924"/>
</dbReference>
<evidence type="ECO:0000313" key="3">
    <source>
        <dbReference type="Proteomes" id="UP001597097"/>
    </source>
</evidence>
<dbReference type="Pfam" id="PF21962">
    <property type="entry name" value="DUF6924"/>
    <property type="match status" value="1"/>
</dbReference>
<feature type="domain" description="DUF6924" evidence="1">
    <location>
        <begin position="11"/>
        <end position="146"/>
    </location>
</feature>
<reference evidence="3" key="1">
    <citation type="journal article" date="2019" name="Int. J. Syst. Evol. Microbiol.">
        <title>The Global Catalogue of Microorganisms (GCM) 10K type strain sequencing project: providing services to taxonomists for standard genome sequencing and annotation.</title>
        <authorList>
            <consortium name="The Broad Institute Genomics Platform"/>
            <consortium name="The Broad Institute Genome Sequencing Center for Infectious Disease"/>
            <person name="Wu L."/>
            <person name="Ma J."/>
        </authorList>
    </citation>
    <scope>NUCLEOTIDE SEQUENCE [LARGE SCALE GENOMIC DNA]</scope>
    <source>
        <strain evidence="3">CGMCC 1.15399</strain>
    </source>
</reference>
<name>A0ABW4GUQ4_9ACTN</name>